<reference evidence="2 3" key="1">
    <citation type="submission" date="2012-05" db="EMBL/GenBank/DDBJ databases">
        <title>Recombination and specialization in a pathogen metapopulation.</title>
        <authorList>
            <person name="Gardiner A."/>
            <person name="Kemen E."/>
            <person name="Schultz-Larsen T."/>
            <person name="MacLean D."/>
            <person name="Van Oosterhout C."/>
            <person name="Jones J.D.G."/>
        </authorList>
    </citation>
    <scope>NUCLEOTIDE SEQUENCE [LARGE SCALE GENOMIC DNA]</scope>
    <source>
        <strain evidence="2 3">Ac Nc2</strain>
    </source>
</reference>
<dbReference type="EMBL" id="CAIX01000057">
    <property type="protein sequence ID" value="CCI43895.1"/>
    <property type="molecule type" value="Genomic_DNA"/>
</dbReference>
<keyword evidence="3" id="KW-1185">Reference proteome</keyword>
<evidence type="ECO:0000313" key="3">
    <source>
        <dbReference type="Proteomes" id="UP000053237"/>
    </source>
</evidence>
<accession>A0A024GBM1</accession>
<name>A0A024GBM1_9STRA</name>
<keyword evidence="1" id="KW-0732">Signal</keyword>
<gene>
    <name evidence="2" type="ORF">BN9_046790</name>
</gene>
<comment type="caution">
    <text evidence="2">The sequence shown here is derived from an EMBL/GenBank/DDBJ whole genome shotgun (WGS) entry which is preliminary data.</text>
</comment>
<sequence>MKQVSSRFRLVLCLVVPRASSQCPFTKEIVCFSNAPIFKNWFSQKIISLSNEQSSGKAYQCIIPNGILDSDSLLLGPDAYTDSCATFGYFFSGKKLSLREKHKFPVAFPAVLRNAGEERWALMFNGYSRGDVIYRDDGIILFNLAKPSLGVPKSQLEDFLSATGTIRFYIESNEISFDVNPKNIHVTNERWEIGAELMESMHIMFLKTVQGTFQVLLAGKNVKYIF</sequence>
<evidence type="ECO:0000313" key="2">
    <source>
        <dbReference type="EMBL" id="CCI43895.1"/>
    </source>
</evidence>
<protein>
    <recommendedName>
        <fullName evidence="4">Altered inheritance of mitochondria protein 24, mitochondrial</fullName>
    </recommendedName>
</protein>
<dbReference type="Proteomes" id="UP000053237">
    <property type="component" value="Unassembled WGS sequence"/>
</dbReference>
<organism evidence="2 3">
    <name type="scientific">Albugo candida</name>
    <dbReference type="NCBI Taxonomy" id="65357"/>
    <lineage>
        <taxon>Eukaryota</taxon>
        <taxon>Sar</taxon>
        <taxon>Stramenopiles</taxon>
        <taxon>Oomycota</taxon>
        <taxon>Peronosporomycetes</taxon>
        <taxon>Albuginales</taxon>
        <taxon>Albuginaceae</taxon>
        <taxon>Albugo</taxon>
    </lineage>
</organism>
<evidence type="ECO:0000256" key="1">
    <source>
        <dbReference type="SAM" id="SignalP"/>
    </source>
</evidence>
<proteinExistence type="predicted"/>
<dbReference type="AlphaFoldDB" id="A0A024GBM1"/>
<feature type="signal peptide" evidence="1">
    <location>
        <begin position="1"/>
        <end position="21"/>
    </location>
</feature>
<dbReference type="InParanoid" id="A0A024GBM1"/>
<feature type="chain" id="PRO_5001532316" description="Altered inheritance of mitochondria protein 24, mitochondrial" evidence="1">
    <location>
        <begin position="22"/>
        <end position="226"/>
    </location>
</feature>
<evidence type="ECO:0008006" key="4">
    <source>
        <dbReference type="Google" id="ProtNLM"/>
    </source>
</evidence>